<keyword evidence="1" id="KW-0472">Membrane</keyword>
<gene>
    <name evidence="2" type="ORF">SAMN06265373_103451</name>
</gene>
<evidence type="ECO:0000313" key="3">
    <source>
        <dbReference type="Proteomes" id="UP001157961"/>
    </source>
</evidence>
<comment type="caution">
    <text evidence="2">The sequence shown here is derived from an EMBL/GenBank/DDBJ whole genome shotgun (WGS) entry which is preliminary data.</text>
</comment>
<protein>
    <submittedName>
        <fullName evidence="2">Uncharacterized protein</fullName>
    </submittedName>
</protein>
<keyword evidence="1" id="KW-1133">Transmembrane helix</keyword>
<proteinExistence type="predicted"/>
<feature type="transmembrane region" description="Helical" evidence="1">
    <location>
        <begin position="92"/>
        <end position="116"/>
    </location>
</feature>
<name>A0ABY1NWW8_9RHOB</name>
<evidence type="ECO:0000313" key="2">
    <source>
        <dbReference type="EMBL" id="SMP19808.1"/>
    </source>
</evidence>
<reference evidence="2 3" key="1">
    <citation type="submission" date="2017-05" db="EMBL/GenBank/DDBJ databases">
        <authorList>
            <person name="Varghese N."/>
            <person name="Submissions S."/>
        </authorList>
    </citation>
    <scope>NUCLEOTIDE SEQUENCE [LARGE SCALE GENOMIC DNA]</scope>
    <source>
        <strain evidence="2 3">DSM 29734</strain>
    </source>
</reference>
<keyword evidence="3" id="KW-1185">Reference proteome</keyword>
<organism evidence="2 3">
    <name type="scientific">Shimia sagamensis</name>
    <dbReference type="NCBI Taxonomy" id="1566352"/>
    <lineage>
        <taxon>Bacteria</taxon>
        <taxon>Pseudomonadati</taxon>
        <taxon>Pseudomonadota</taxon>
        <taxon>Alphaproteobacteria</taxon>
        <taxon>Rhodobacterales</taxon>
        <taxon>Roseobacteraceae</taxon>
    </lineage>
</organism>
<evidence type="ECO:0000256" key="1">
    <source>
        <dbReference type="SAM" id="Phobius"/>
    </source>
</evidence>
<keyword evidence="1" id="KW-0812">Transmembrane</keyword>
<dbReference type="RefSeq" id="WP_283425874.1">
    <property type="nucleotide sequence ID" value="NZ_FXTY01000003.1"/>
</dbReference>
<feature type="transmembrane region" description="Helical" evidence="1">
    <location>
        <begin position="45"/>
        <end position="72"/>
    </location>
</feature>
<dbReference type="Proteomes" id="UP001157961">
    <property type="component" value="Unassembled WGS sequence"/>
</dbReference>
<accession>A0ABY1NWW8</accession>
<dbReference type="EMBL" id="FXTY01000003">
    <property type="protein sequence ID" value="SMP19808.1"/>
    <property type="molecule type" value="Genomic_DNA"/>
</dbReference>
<sequence>MAEEIDEKLTLFTPKWLGAVLRGERPSGETFWVGNYGTALFHQPLMALLLVLPINEAIPGILAALLALYQIALTVAVTRSRPGVPTPLGWKIAGILITLGHAALFTFLALSLFAGIT</sequence>